<dbReference type="PANTHER" id="PTHR46558:SF15">
    <property type="entry name" value="HELIX-TURN-HELIX DOMAIN PROTEIN"/>
    <property type="match status" value="1"/>
</dbReference>
<feature type="transmembrane region" description="Helical" evidence="2">
    <location>
        <begin position="197"/>
        <end position="217"/>
    </location>
</feature>
<name>A0A0A7ELX1_9GAMM</name>
<dbReference type="GO" id="GO:0003677">
    <property type="term" value="F:DNA binding"/>
    <property type="evidence" value="ECO:0007669"/>
    <property type="project" value="UniProtKB-KW"/>
</dbReference>
<evidence type="ECO:0000313" key="5">
    <source>
        <dbReference type="Proteomes" id="UP000030341"/>
    </source>
</evidence>
<dbReference type="eggNOG" id="COG1396">
    <property type="taxonomic scope" value="Bacteria"/>
</dbReference>
<feature type="transmembrane region" description="Helical" evidence="2">
    <location>
        <begin position="101"/>
        <end position="122"/>
    </location>
</feature>
<dbReference type="InterPro" id="IPR010982">
    <property type="entry name" value="Lambda_DNA-bd_dom_sf"/>
</dbReference>
<dbReference type="CDD" id="cd00093">
    <property type="entry name" value="HTH_XRE"/>
    <property type="match status" value="1"/>
</dbReference>
<dbReference type="OrthoDB" id="9791537at2"/>
<dbReference type="PROSITE" id="PS50943">
    <property type="entry name" value="HTH_CROC1"/>
    <property type="match status" value="1"/>
</dbReference>
<reference evidence="4 5" key="1">
    <citation type="submission" date="2014-11" db="EMBL/GenBank/DDBJ databases">
        <title>Complete Genome Sequence of Pseudoalteromonas sp. Strain OCN003 Isolated from Kaneohe Bay, Oahu, Hawaii.</title>
        <authorList>
            <person name="Beurmann S."/>
            <person name="Videau P."/>
            <person name="Ushijima B."/>
            <person name="Smith A.M."/>
            <person name="Aeby G.S."/>
            <person name="Callahan S.M."/>
            <person name="Belcaid M."/>
        </authorList>
    </citation>
    <scope>NUCLEOTIDE SEQUENCE [LARGE SCALE GENOMIC DNA]</scope>
    <source>
        <strain evidence="4 5">OCN003</strain>
    </source>
</reference>
<keyword evidence="2" id="KW-0472">Membrane</keyword>
<keyword evidence="5" id="KW-1185">Reference proteome</keyword>
<dbReference type="RefSeq" id="WP_040136743.1">
    <property type="nucleotide sequence ID" value="NZ_CP009889.1"/>
</dbReference>
<protein>
    <submittedName>
        <fullName evidence="4">XRE family transcriptional regulator</fullName>
    </submittedName>
</protein>
<dbReference type="SMART" id="SM00530">
    <property type="entry name" value="HTH_XRE"/>
    <property type="match status" value="1"/>
</dbReference>
<dbReference type="InterPro" id="IPR001387">
    <property type="entry name" value="Cro/C1-type_HTH"/>
</dbReference>
<evidence type="ECO:0000256" key="2">
    <source>
        <dbReference type="SAM" id="Phobius"/>
    </source>
</evidence>
<dbReference type="STRING" id="1348114.OM33_21695"/>
<evidence type="ECO:0000313" key="4">
    <source>
        <dbReference type="EMBL" id="AIY67604.1"/>
    </source>
</evidence>
<organism evidence="4 5">
    <name type="scientific">Pseudoalteromonas piratica</name>
    <dbReference type="NCBI Taxonomy" id="1348114"/>
    <lineage>
        <taxon>Bacteria</taxon>
        <taxon>Pseudomonadati</taxon>
        <taxon>Pseudomonadota</taxon>
        <taxon>Gammaproteobacteria</taxon>
        <taxon>Alteromonadales</taxon>
        <taxon>Pseudoalteromonadaceae</taxon>
        <taxon>Pseudoalteromonas</taxon>
    </lineage>
</organism>
<feature type="transmembrane region" description="Helical" evidence="2">
    <location>
        <begin position="278"/>
        <end position="295"/>
    </location>
</feature>
<evidence type="ECO:0000259" key="3">
    <source>
        <dbReference type="PROSITE" id="PS50943"/>
    </source>
</evidence>
<keyword evidence="1" id="KW-0238">DNA-binding</keyword>
<keyword evidence="2" id="KW-0812">Transmembrane</keyword>
<feature type="transmembrane region" description="Helical" evidence="2">
    <location>
        <begin position="134"/>
        <end position="155"/>
    </location>
</feature>
<dbReference type="SUPFAM" id="SSF47413">
    <property type="entry name" value="lambda repressor-like DNA-binding domains"/>
    <property type="match status" value="1"/>
</dbReference>
<dbReference type="HOGENOM" id="CLU_060318_1_0_6"/>
<evidence type="ECO:0000256" key="1">
    <source>
        <dbReference type="ARBA" id="ARBA00023125"/>
    </source>
</evidence>
<proteinExistence type="predicted"/>
<dbReference type="AlphaFoldDB" id="A0A0A7ELX1"/>
<dbReference type="Pfam" id="PF01381">
    <property type="entry name" value="HTH_3"/>
    <property type="match status" value="1"/>
</dbReference>
<feature type="transmembrane region" description="Helical" evidence="2">
    <location>
        <begin position="223"/>
        <end position="243"/>
    </location>
</feature>
<dbReference type="Gene3D" id="1.10.260.40">
    <property type="entry name" value="lambda repressor-like DNA-binding domains"/>
    <property type="match status" value="1"/>
</dbReference>
<dbReference type="PANTHER" id="PTHR46558">
    <property type="entry name" value="TRACRIPTIONAL REGULATORY PROTEIN-RELATED-RELATED"/>
    <property type="match status" value="1"/>
</dbReference>
<feature type="transmembrane region" description="Helical" evidence="2">
    <location>
        <begin position="301"/>
        <end position="321"/>
    </location>
</feature>
<sequence length="326" mass="36181">MILSEKISQCRKQLGWSQEELAEKMGVSRQSVSKWESTNSIPDLNKIIKLAELFNVSTDFLLKDEIETVQHLTEETNSNLAQVSLEQALDFIKSKKEQAILTAKGVACFVCSAVPLFFLLALSNTPSIALNKQVATVIGIIAIFLMIAAGVRLVINTNRFERRLAPIEKGKFELMYGVHSACAERLDNLTPSYNNKVSLAVTLFICSTIPLLLAVMLVGRADITLLMLAVLLFLVTLGLWIVIPAASEVEAYKHVLNEGDKNRELTQSERNALKLAPFYWPLVVAIFLAWSLWTMNWGVTWIIWPVAAVLFAALVGLMGLISKDSD</sequence>
<feature type="domain" description="HTH cro/C1-type" evidence="3">
    <location>
        <begin position="7"/>
        <end position="61"/>
    </location>
</feature>
<keyword evidence="2" id="KW-1133">Transmembrane helix</keyword>
<accession>A0A0A7ELX1</accession>
<dbReference type="KEGG" id="pseo:OM33_21695"/>
<dbReference type="EMBL" id="CP009889">
    <property type="protein sequence ID" value="AIY67604.1"/>
    <property type="molecule type" value="Genomic_DNA"/>
</dbReference>
<dbReference type="Proteomes" id="UP000030341">
    <property type="component" value="Chromosome 2"/>
</dbReference>
<gene>
    <name evidence="4" type="ORF">OM33_21695</name>
</gene>